<dbReference type="PANTHER" id="PTHR46512">
    <property type="entry name" value="PEPTIDYLPROLYL ISOMERASE"/>
    <property type="match status" value="1"/>
</dbReference>
<evidence type="ECO:0008006" key="4">
    <source>
        <dbReference type="Google" id="ProtNLM"/>
    </source>
</evidence>
<protein>
    <recommendedName>
        <fullName evidence="4">FKBPL protein</fullName>
    </recommendedName>
</protein>
<dbReference type="InterPro" id="IPR019734">
    <property type="entry name" value="TPR_rpt"/>
</dbReference>
<dbReference type="Ensembl" id="ENSANIT00000017036.1">
    <property type="protein sequence ID" value="ENSANIP00000016469.1"/>
    <property type="gene ID" value="ENSANIG00000011201.1"/>
</dbReference>
<dbReference type="SUPFAM" id="SSF48452">
    <property type="entry name" value="TPR-like"/>
    <property type="match status" value="1"/>
</dbReference>
<feature type="compositionally biased region" description="Pro residues" evidence="1">
    <location>
        <begin position="1"/>
        <end position="11"/>
    </location>
</feature>
<evidence type="ECO:0000256" key="1">
    <source>
        <dbReference type="SAM" id="MobiDB-lite"/>
    </source>
</evidence>
<organism evidence="2 3">
    <name type="scientific">Accipiter nisus</name>
    <name type="common">Eurasian sparrowhawk</name>
    <dbReference type="NCBI Taxonomy" id="211598"/>
    <lineage>
        <taxon>Eukaryota</taxon>
        <taxon>Metazoa</taxon>
        <taxon>Chordata</taxon>
        <taxon>Craniata</taxon>
        <taxon>Vertebrata</taxon>
        <taxon>Euteleostomi</taxon>
        <taxon>Archelosauria</taxon>
        <taxon>Archosauria</taxon>
        <taxon>Dinosauria</taxon>
        <taxon>Saurischia</taxon>
        <taxon>Theropoda</taxon>
        <taxon>Coelurosauria</taxon>
        <taxon>Aves</taxon>
        <taxon>Neognathae</taxon>
        <taxon>Neoaves</taxon>
        <taxon>Telluraves</taxon>
        <taxon>Accipitrimorphae</taxon>
        <taxon>Accipitriformes</taxon>
        <taxon>Accipitridae</taxon>
        <taxon>Accipitrinae</taxon>
        <taxon>Accipiter</taxon>
    </lineage>
</organism>
<dbReference type="PANTHER" id="PTHR46512:SF10">
    <property type="entry name" value="FK506-BINDING PROTEIN-LIKE"/>
    <property type="match status" value="1"/>
</dbReference>
<evidence type="ECO:0000313" key="2">
    <source>
        <dbReference type="Ensembl" id="ENSANIP00000016469.1"/>
    </source>
</evidence>
<keyword evidence="3" id="KW-1185">Reference proteome</keyword>
<dbReference type="Proteomes" id="UP000694541">
    <property type="component" value="Unplaced"/>
</dbReference>
<dbReference type="InterPro" id="IPR050754">
    <property type="entry name" value="FKBP4/5/8-like"/>
</dbReference>
<evidence type="ECO:0000313" key="3">
    <source>
        <dbReference type="Proteomes" id="UP000694541"/>
    </source>
</evidence>
<feature type="region of interest" description="Disordered" evidence="1">
    <location>
        <begin position="1"/>
        <end position="102"/>
    </location>
</feature>
<feature type="compositionally biased region" description="Acidic residues" evidence="1">
    <location>
        <begin position="77"/>
        <end position="91"/>
    </location>
</feature>
<accession>A0A8B9MZ97</accession>
<reference evidence="2" key="2">
    <citation type="submission" date="2025-09" db="UniProtKB">
        <authorList>
            <consortium name="Ensembl"/>
        </authorList>
    </citation>
    <scope>IDENTIFICATION</scope>
</reference>
<dbReference type="Gene3D" id="1.25.40.10">
    <property type="entry name" value="Tetratricopeptide repeat domain"/>
    <property type="match status" value="1"/>
</dbReference>
<dbReference type="SMART" id="SM00028">
    <property type="entry name" value="TPR"/>
    <property type="match status" value="2"/>
</dbReference>
<proteinExistence type="predicted"/>
<reference evidence="2" key="1">
    <citation type="submission" date="2025-08" db="UniProtKB">
        <authorList>
            <consortium name="Ensembl"/>
        </authorList>
    </citation>
    <scope>IDENTIFICATION</scope>
</reference>
<sequence length="339" mass="35154">MLPAGPAPSPSPALMKLPPTRCPGRPAPLRRAPPRPATRGSGLPPPPARPRRAEAPSRPARAYPSPRPPAGCRPGTDEDDSEEGEGEEEDPWAGAGHPPGWWLSPDATFAKQVLRRGRGLDRPGPGSRCLTLRLGDGEGRWAAALDACLETMAAGERARLQPTGAGAAVGVRLGGFSPAPPFWEEAPGGRWRAVLVRQERAAALLGAGAAGPAARAYAQALRAAVAAGGAPPLPPALARPKAELHAGLALCQLRLGLPAAAAANAGKALALRPGHLEARFRRALAAAAMSDLEAAAADLALVLREEPGHAGARRELRRVRGAARERDARLARRLGRLFA</sequence>
<name>A0A8B9MZ97_9AVES</name>
<dbReference type="AlphaFoldDB" id="A0A8B9MZ97"/>
<dbReference type="InterPro" id="IPR011990">
    <property type="entry name" value="TPR-like_helical_dom_sf"/>
</dbReference>